<reference evidence="7" key="2">
    <citation type="submission" date="2021-04" db="EMBL/GenBank/DDBJ databases">
        <authorList>
            <person name="Gilroy R."/>
        </authorList>
    </citation>
    <scope>NUCLEOTIDE SEQUENCE</scope>
    <source>
        <strain evidence="7">5925</strain>
    </source>
</reference>
<feature type="transmembrane region" description="Helical" evidence="5">
    <location>
        <begin position="25"/>
        <end position="47"/>
    </location>
</feature>
<dbReference type="AlphaFoldDB" id="A0A9D2UCE1"/>
<dbReference type="GO" id="GO:0016020">
    <property type="term" value="C:membrane"/>
    <property type="evidence" value="ECO:0007669"/>
    <property type="project" value="UniProtKB-SubCell"/>
</dbReference>
<keyword evidence="2 5" id="KW-0812">Transmembrane</keyword>
<dbReference type="EMBL" id="DWUR01000110">
    <property type="protein sequence ID" value="HJD49784.1"/>
    <property type="molecule type" value="Genomic_DNA"/>
</dbReference>
<comment type="caution">
    <text evidence="7">The sequence shown here is derived from an EMBL/GenBank/DDBJ whole genome shotgun (WGS) entry which is preliminary data.</text>
</comment>
<gene>
    <name evidence="7" type="ORF">H9907_06815</name>
</gene>
<feature type="non-terminal residue" evidence="7">
    <location>
        <position position="238"/>
    </location>
</feature>
<evidence type="ECO:0000256" key="2">
    <source>
        <dbReference type="ARBA" id="ARBA00022692"/>
    </source>
</evidence>
<dbReference type="Proteomes" id="UP000823907">
    <property type="component" value="Unassembled WGS sequence"/>
</dbReference>
<evidence type="ECO:0000313" key="8">
    <source>
        <dbReference type="Proteomes" id="UP000823907"/>
    </source>
</evidence>
<evidence type="ECO:0000313" key="7">
    <source>
        <dbReference type="EMBL" id="HJD49784.1"/>
    </source>
</evidence>
<protein>
    <submittedName>
        <fullName evidence="7">ABC transporter permease</fullName>
    </submittedName>
</protein>
<evidence type="ECO:0000256" key="1">
    <source>
        <dbReference type="ARBA" id="ARBA00004141"/>
    </source>
</evidence>
<dbReference type="Pfam" id="PF12698">
    <property type="entry name" value="ABC2_membrane_3"/>
    <property type="match status" value="1"/>
</dbReference>
<evidence type="ECO:0000259" key="6">
    <source>
        <dbReference type="Pfam" id="PF12698"/>
    </source>
</evidence>
<evidence type="ECO:0000256" key="3">
    <source>
        <dbReference type="ARBA" id="ARBA00022989"/>
    </source>
</evidence>
<organism evidence="7 8">
    <name type="scientific">Candidatus Corynebacterium intestinavium</name>
    <dbReference type="NCBI Taxonomy" id="2838531"/>
    <lineage>
        <taxon>Bacteria</taxon>
        <taxon>Bacillati</taxon>
        <taxon>Actinomycetota</taxon>
        <taxon>Actinomycetes</taxon>
        <taxon>Mycobacteriales</taxon>
        <taxon>Corynebacteriaceae</taxon>
        <taxon>Corynebacterium</taxon>
    </lineage>
</organism>
<keyword evidence="4 5" id="KW-0472">Membrane</keyword>
<reference evidence="7" key="1">
    <citation type="journal article" date="2021" name="PeerJ">
        <title>Extensive microbial diversity within the chicken gut microbiome revealed by metagenomics and culture.</title>
        <authorList>
            <person name="Gilroy R."/>
            <person name="Ravi A."/>
            <person name="Getino M."/>
            <person name="Pursley I."/>
            <person name="Horton D.L."/>
            <person name="Alikhan N.F."/>
            <person name="Baker D."/>
            <person name="Gharbi K."/>
            <person name="Hall N."/>
            <person name="Watson M."/>
            <person name="Adriaenssens E.M."/>
            <person name="Foster-Nyarko E."/>
            <person name="Jarju S."/>
            <person name="Secka A."/>
            <person name="Antonio M."/>
            <person name="Oren A."/>
            <person name="Chaudhuri R.R."/>
            <person name="La Ragione R."/>
            <person name="Hildebrand F."/>
            <person name="Pallen M.J."/>
        </authorList>
    </citation>
    <scope>NUCLEOTIDE SEQUENCE</scope>
    <source>
        <strain evidence="7">5925</strain>
    </source>
</reference>
<accession>A0A9D2UCE1</accession>
<sequence length="238" mass="25103">MSYTSSNTIRTVAAREISVAVRNKGIIFSLIITLILAIGGIGVASYFNTREDAAPALAVVGISTEEFRQVQDALGENVEKLSVADATGRDAAEAAVKEDIDAALIKTDEGYELLSDGQPKSSIQATVAAVTSTLTQNEALDKLGINPQEFGEAMGAANVKTMDISEDPVEEQMGAIVTVMLGMMLMTFFIMLFAGNIGGRITEEKSSRVVEIILASVRPLDFLAGKLIGNTIVGLVAT</sequence>
<dbReference type="GO" id="GO:0140359">
    <property type="term" value="F:ABC-type transporter activity"/>
    <property type="evidence" value="ECO:0007669"/>
    <property type="project" value="InterPro"/>
</dbReference>
<name>A0A9D2UCE1_9CORY</name>
<keyword evidence="3 5" id="KW-1133">Transmembrane helix</keyword>
<feature type="domain" description="ABC-2 type transporter transmembrane" evidence="6">
    <location>
        <begin position="24"/>
        <end position="236"/>
    </location>
</feature>
<evidence type="ECO:0000256" key="5">
    <source>
        <dbReference type="SAM" id="Phobius"/>
    </source>
</evidence>
<proteinExistence type="predicted"/>
<evidence type="ECO:0000256" key="4">
    <source>
        <dbReference type="ARBA" id="ARBA00023136"/>
    </source>
</evidence>
<dbReference type="InterPro" id="IPR013525">
    <property type="entry name" value="ABC2_TM"/>
</dbReference>
<feature type="transmembrane region" description="Helical" evidence="5">
    <location>
        <begin position="175"/>
        <end position="198"/>
    </location>
</feature>
<comment type="subcellular location">
    <subcellularLocation>
        <location evidence="1">Membrane</location>
        <topology evidence="1">Multi-pass membrane protein</topology>
    </subcellularLocation>
</comment>